<proteinExistence type="predicted"/>
<dbReference type="eggNOG" id="COG1670">
    <property type="taxonomic scope" value="Bacteria"/>
</dbReference>
<dbReference type="InterPro" id="IPR000182">
    <property type="entry name" value="GNAT_dom"/>
</dbReference>
<dbReference type="OrthoDB" id="3425968at2"/>
<dbReference type="AlphaFoldDB" id="A1R5I2"/>
<dbReference type="KEGG" id="aau:AAur_1734"/>
<accession>A1R5I2</accession>
<dbReference type="GO" id="GO:0016747">
    <property type="term" value="F:acyltransferase activity, transferring groups other than amino-acyl groups"/>
    <property type="evidence" value="ECO:0007669"/>
    <property type="project" value="InterPro"/>
</dbReference>
<dbReference type="InterPro" id="IPR016181">
    <property type="entry name" value="Acyl_CoA_acyltransferase"/>
</dbReference>
<dbReference type="STRING" id="290340.AAur_1734"/>
<protein>
    <submittedName>
        <fullName evidence="2">Acetyltransferase, GNAT family protein</fullName>
    </submittedName>
</protein>
<name>A1R5I2_PAEAT</name>
<gene>
    <name evidence="2" type="ordered locus">AAur_1734</name>
</gene>
<organism evidence="2 3">
    <name type="scientific">Paenarthrobacter aurescens (strain TC1)</name>
    <dbReference type="NCBI Taxonomy" id="290340"/>
    <lineage>
        <taxon>Bacteria</taxon>
        <taxon>Bacillati</taxon>
        <taxon>Actinomycetota</taxon>
        <taxon>Actinomycetes</taxon>
        <taxon>Micrococcales</taxon>
        <taxon>Micrococcaceae</taxon>
        <taxon>Paenarthrobacter</taxon>
    </lineage>
</organism>
<keyword evidence="3" id="KW-1185">Reference proteome</keyword>
<dbReference type="Gene3D" id="3.40.630.30">
    <property type="match status" value="1"/>
</dbReference>
<feature type="domain" description="N-acetyltransferase" evidence="1">
    <location>
        <begin position="32"/>
        <end position="191"/>
    </location>
</feature>
<dbReference type="SUPFAM" id="SSF55729">
    <property type="entry name" value="Acyl-CoA N-acyltransferases (Nat)"/>
    <property type="match status" value="1"/>
</dbReference>
<sequence length="204" mass="21587">MLEYDSDGVFSIESDHSGQGDVWLIPLKMLDDDARAIQLGAVAELAVEAKQRDFVGDPLRMMLISLVEESRLPYVIESGGVAVGVLTLQSGAAMLAGWPDDESVWLLRGFLIDTRSQGRGLGTLAARAAVEEARKVTARLGGGQAGVVLSVNEHNPAGLAAYSKAGFKDAGRYLGGSAGPQRTMYKAFLPEVSAHAEPSDVNES</sequence>
<evidence type="ECO:0000313" key="2">
    <source>
        <dbReference type="EMBL" id="ABM06861.1"/>
    </source>
</evidence>
<evidence type="ECO:0000259" key="1">
    <source>
        <dbReference type="PROSITE" id="PS51186"/>
    </source>
</evidence>
<dbReference type="PROSITE" id="PS51186">
    <property type="entry name" value="GNAT"/>
    <property type="match status" value="1"/>
</dbReference>
<dbReference type="Pfam" id="PF00583">
    <property type="entry name" value="Acetyltransf_1"/>
    <property type="match status" value="1"/>
</dbReference>
<dbReference type="EMBL" id="CP000474">
    <property type="protein sequence ID" value="ABM06861.1"/>
    <property type="molecule type" value="Genomic_DNA"/>
</dbReference>
<dbReference type="Proteomes" id="UP000000637">
    <property type="component" value="Chromosome"/>
</dbReference>
<evidence type="ECO:0000313" key="3">
    <source>
        <dbReference type="Proteomes" id="UP000000637"/>
    </source>
</evidence>
<dbReference type="RefSeq" id="WP_011774440.1">
    <property type="nucleotide sequence ID" value="NC_008711.1"/>
</dbReference>
<dbReference type="HOGENOM" id="CLU_1412613_0_0_11"/>
<reference evidence="2 3" key="1">
    <citation type="journal article" date="2006" name="PLoS Genet.">
        <title>Secrets of soil survival revealed by the genome sequence of Arthrobacter aurescens TC1.</title>
        <authorList>
            <person name="Mongodin E.F."/>
            <person name="Shapir N."/>
            <person name="Daugherty S.C."/>
            <person name="DeBoy R.T."/>
            <person name="Emerson J.B."/>
            <person name="Shvartzbeyn A."/>
            <person name="Radune D."/>
            <person name="Vamathevan J."/>
            <person name="Riggs F."/>
            <person name="Grinberg V."/>
            <person name="Khouri H."/>
            <person name="Wackett L.P."/>
            <person name="Nelson K.E."/>
            <person name="Sadowsky M.J."/>
        </authorList>
    </citation>
    <scope>NUCLEOTIDE SEQUENCE [LARGE SCALE GENOMIC DNA]</scope>
    <source>
        <strain evidence="2 3">TC1</strain>
    </source>
</reference>